<feature type="non-terminal residue" evidence="1">
    <location>
        <position position="1"/>
    </location>
</feature>
<comment type="caution">
    <text evidence="1">The sequence shown here is derived from an EMBL/GenBank/DDBJ whole genome shotgun (WGS) entry which is preliminary data.</text>
</comment>
<reference evidence="1" key="2">
    <citation type="journal article" date="2022" name="New Phytol.">
        <title>Evolutionary transition to the ectomycorrhizal habit in the genomes of a hyperdiverse lineage of mushroom-forming fungi.</title>
        <authorList>
            <person name="Looney B."/>
            <person name="Miyauchi S."/>
            <person name="Morin E."/>
            <person name="Drula E."/>
            <person name="Courty P.E."/>
            <person name="Kohler A."/>
            <person name="Kuo A."/>
            <person name="LaButti K."/>
            <person name="Pangilinan J."/>
            <person name="Lipzen A."/>
            <person name="Riley R."/>
            <person name="Andreopoulos W."/>
            <person name="He G."/>
            <person name="Johnson J."/>
            <person name="Nolan M."/>
            <person name="Tritt A."/>
            <person name="Barry K.W."/>
            <person name="Grigoriev I.V."/>
            <person name="Nagy L.G."/>
            <person name="Hibbett D."/>
            <person name="Henrissat B."/>
            <person name="Matheny P.B."/>
            <person name="Labbe J."/>
            <person name="Martin F.M."/>
        </authorList>
    </citation>
    <scope>NUCLEOTIDE SEQUENCE</scope>
    <source>
        <strain evidence="1">EC-137</strain>
    </source>
</reference>
<gene>
    <name evidence="1" type="ORF">K488DRAFT_40468</name>
</gene>
<keyword evidence="2" id="KW-1185">Reference proteome</keyword>
<name>A0ACB8QYW6_9AGAM</name>
<keyword evidence="1" id="KW-0687">Ribonucleoprotein</keyword>
<protein>
    <submittedName>
        <fullName evidence="1">Ribosomal protein L22/L17</fullName>
    </submittedName>
</protein>
<dbReference type="Proteomes" id="UP000814128">
    <property type="component" value="Unassembled WGS sequence"/>
</dbReference>
<proteinExistence type="predicted"/>
<dbReference type="EMBL" id="MU273468">
    <property type="protein sequence ID" value="KAI0036720.1"/>
    <property type="molecule type" value="Genomic_DNA"/>
</dbReference>
<accession>A0ACB8QYW6</accession>
<sequence length="148" mass="17046">HKYSTASFKISHRKLNKLGRQIAGKPVDMAIMQMQFSEKRASKRIRSMLVVGKQHAIRKGIDPAKMIVSEAWVGKGARSLKRVDIKARGRIGIKVHPEARMSVIFKEGKTREQIMKEQREFRVRRAVSSGLMREDIPIRNNVSPQWAW</sequence>
<reference evidence="1" key="1">
    <citation type="submission" date="2021-02" db="EMBL/GenBank/DDBJ databases">
        <authorList>
            <consortium name="DOE Joint Genome Institute"/>
            <person name="Ahrendt S."/>
            <person name="Looney B.P."/>
            <person name="Miyauchi S."/>
            <person name="Morin E."/>
            <person name="Drula E."/>
            <person name="Courty P.E."/>
            <person name="Chicoki N."/>
            <person name="Fauchery L."/>
            <person name="Kohler A."/>
            <person name="Kuo A."/>
            <person name="Labutti K."/>
            <person name="Pangilinan J."/>
            <person name="Lipzen A."/>
            <person name="Riley R."/>
            <person name="Andreopoulos W."/>
            <person name="He G."/>
            <person name="Johnson J."/>
            <person name="Barry K.W."/>
            <person name="Grigoriev I.V."/>
            <person name="Nagy L."/>
            <person name="Hibbett D."/>
            <person name="Henrissat B."/>
            <person name="Matheny P.B."/>
            <person name="Labbe J."/>
            <person name="Martin F."/>
        </authorList>
    </citation>
    <scope>NUCLEOTIDE SEQUENCE</scope>
    <source>
        <strain evidence="1">EC-137</strain>
    </source>
</reference>
<organism evidence="1 2">
    <name type="scientific">Vararia minispora EC-137</name>
    <dbReference type="NCBI Taxonomy" id="1314806"/>
    <lineage>
        <taxon>Eukaryota</taxon>
        <taxon>Fungi</taxon>
        <taxon>Dikarya</taxon>
        <taxon>Basidiomycota</taxon>
        <taxon>Agaricomycotina</taxon>
        <taxon>Agaricomycetes</taxon>
        <taxon>Russulales</taxon>
        <taxon>Lachnocladiaceae</taxon>
        <taxon>Vararia</taxon>
    </lineage>
</organism>
<evidence type="ECO:0000313" key="2">
    <source>
        <dbReference type="Proteomes" id="UP000814128"/>
    </source>
</evidence>
<evidence type="ECO:0000313" key="1">
    <source>
        <dbReference type="EMBL" id="KAI0036720.1"/>
    </source>
</evidence>
<keyword evidence="1" id="KW-0689">Ribosomal protein</keyword>